<protein>
    <submittedName>
        <fullName evidence="1">Uncharacterized protein</fullName>
    </submittedName>
</protein>
<gene>
    <name evidence="1" type="ORF">GBF38_013925</name>
</gene>
<evidence type="ECO:0000313" key="2">
    <source>
        <dbReference type="Proteomes" id="UP000805704"/>
    </source>
</evidence>
<reference evidence="1" key="1">
    <citation type="submission" date="2020-04" db="EMBL/GenBank/DDBJ databases">
        <title>A chromosome-scale assembly and high-density genetic map of the yellow drum (Nibea albiflora) genome.</title>
        <authorList>
            <person name="Xu D."/>
            <person name="Zhang W."/>
            <person name="Chen R."/>
            <person name="Tan P."/>
            <person name="Wang L."/>
            <person name="Song H."/>
            <person name="Tian L."/>
            <person name="Zhu Q."/>
            <person name="Wang B."/>
        </authorList>
    </citation>
    <scope>NUCLEOTIDE SEQUENCE</scope>
    <source>
        <strain evidence="1">ZJHYS-2018</strain>
    </source>
</reference>
<dbReference type="EMBL" id="CM024804">
    <property type="protein sequence ID" value="KAG8009868.1"/>
    <property type="molecule type" value="Genomic_DNA"/>
</dbReference>
<evidence type="ECO:0000313" key="1">
    <source>
        <dbReference type="EMBL" id="KAG8009868.1"/>
    </source>
</evidence>
<sequence length="70" mass="7474">VWRQKSGGDRAGWMPPPGEKMSGITAFSTQLTPKTDGASKHCSAAKTMATACTRQQEACQANQRGEHIAI</sequence>
<proteinExistence type="predicted"/>
<dbReference type="Proteomes" id="UP000805704">
    <property type="component" value="Chromosome 16"/>
</dbReference>
<organism evidence="1 2">
    <name type="scientific">Nibea albiflora</name>
    <name type="common">Yellow drum</name>
    <name type="synonym">Corvina albiflora</name>
    <dbReference type="NCBI Taxonomy" id="240163"/>
    <lineage>
        <taxon>Eukaryota</taxon>
        <taxon>Metazoa</taxon>
        <taxon>Chordata</taxon>
        <taxon>Craniata</taxon>
        <taxon>Vertebrata</taxon>
        <taxon>Euteleostomi</taxon>
        <taxon>Actinopterygii</taxon>
        <taxon>Neopterygii</taxon>
        <taxon>Teleostei</taxon>
        <taxon>Neoteleostei</taxon>
        <taxon>Acanthomorphata</taxon>
        <taxon>Eupercaria</taxon>
        <taxon>Sciaenidae</taxon>
        <taxon>Nibea</taxon>
    </lineage>
</organism>
<feature type="non-terminal residue" evidence="1">
    <location>
        <position position="1"/>
    </location>
</feature>
<name>A0ACB7F7G3_NIBAL</name>
<keyword evidence="2" id="KW-1185">Reference proteome</keyword>
<accession>A0ACB7F7G3</accession>
<comment type="caution">
    <text evidence="1">The sequence shown here is derived from an EMBL/GenBank/DDBJ whole genome shotgun (WGS) entry which is preliminary data.</text>
</comment>